<dbReference type="PANTHER" id="PTHR30055:SF234">
    <property type="entry name" value="HTH-TYPE TRANSCRIPTIONAL REGULATOR BETI"/>
    <property type="match status" value="1"/>
</dbReference>
<dbReference type="GO" id="GO:0000976">
    <property type="term" value="F:transcription cis-regulatory region binding"/>
    <property type="evidence" value="ECO:0007669"/>
    <property type="project" value="TreeGrafter"/>
</dbReference>
<dbReference type="EMBL" id="BOOW01000028">
    <property type="protein sequence ID" value="GII94089.1"/>
    <property type="molecule type" value="Genomic_DNA"/>
</dbReference>
<dbReference type="Proteomes" id="UP000606172">
    <property type="component" value="Unassembled WGS sequence"/>
</dbReference>
<dbReference type="AlphaFoldDB" id="A0A919RLE1"/>
<dbReference type="SUPFAM" id="SSF46689">
    <property type="entry name" value="Homeodomain-like"/>
    <property type="match status" value="1"/>
</dbReference>
<dbReference type="PANTHER" id="PTHR30055">
    <property type="entry name" value="HTH-TYPE TRANSCRIPTIONAL REGULATOR RUTR"/>
    <property type="match status" value="1"/>
</dbReference>
<evidence type="ECO:0000256" key="3">
    <source>
        <dbReference type="ARBA" id="ARBA00023163"/>
    </source>
</evidence>
<keyword evidence="1" id="KW-0805">Transcription regulation</keyword>
<dbReference type="GO" id="GO:0003700">
    <property type="term" value="F:DNA-binding transcription factor activity"/>
    <property type="evidence" value="ECO:0007669"/>
    <property type="project" value="TreeGrafter"/>
</dbReference>
<name>A0A919RLE1_9ACTN</name>
<dbReference type="PROSITE" id="PS50977">
    <property type="entry name" value="HTH_TETR_2"/>
    <property type="match status" value="1"/>
</dbReference>
<evidence type="ECO:0000259" key="5">
    <source>
        <dbReference type="PROSITE" id="PS50977"/>
    </source>
</evidence>
<dbReference type="Gene3D" id="1.10.357.10">
    <property type="entry name" value="Tetracycline Repressor, domain 2"/>
    <property type="match status" value="1"/>
</dbReference>
<evidence type="ECO:0000256" key="4">
    <source>
        <dbReference type="PROSITE-ProRule" id="PRU00335"/>
    </source>
</evidence>
<dbReference type="InterPro" id="IPR050109">
    <property type="entry name" value="HTH-type_TetR-like_transc_reg"/>
</dbReference>
<dbReference type="SUPFAM" id="SSF48498">
    <property type="entry name" value="Tetracyclin repressor-like, C-terminal domain"/>
    <property type="match status" value="1"/>
</dbReference>
<dbReference type="PRINTS" id="PR00455">
    <property type="entry name" value="HTHTETR"/>
</dbReference>
<comment type="caution">
    <text evidence="6">The sequence shown here is derived from an EMBL/GenBank/DDBJ whole genome shotgun (WGS) entry which is preliminary data.</text>
</comment>
<evidence type="ECO:0000313" key="7">
    <source>
        <dbReference type="Proteomes" id="UP000606172"/>
    </source>
</evidence>
<sequence>MTAKRARPGPRSARQRERLIAAGYRAMVRSGLEGARTRDIAGEAGITVATLHYYFPTKDDLVRAVLEHTIQEQMLAPLRLDADWDDGLAALETMITGLARHADAEPGHYRLLNEMTWAAREDATLRAMLAVWHEGWHGAIGDWLRAAQRDGRVRSDLDTGAVATMIIYLVLGMVTRPPLPAGAEDRLSEELHRLLAAFEPKD</sequence>
<gene>
    <name evidence="6" type="ORF">Ssi02_43200</name>
</gene>
<evidence type="ECO:0000256" key="2">
    <source>
        <dbReference type="ARBA" id="ARBA00023125"/>
    </source>
</evidence>
<accession>A0A919RLE1</accession>
<evidence type="ECO:0000313" key="6">
    <source>
        <dbReference type="EMBL" id="GII94089.1"/>
    </source>
</evidence>
<evidence type="ECO:0000256" key="1">
    <source>
        <dbReference type="ARBA" id="ARBA00023015"/>
    </source>
</evidence>
<protein>
    <recommendedName>
        <fullName evidence="5">HTH tetR-type domain-containing protein</fullName>
    </recommendedName>
</protein>
<dbReference type="InterPro" id="IPR036271">
    <property type="entry name" value="Tet_transcr_reg_TetR-rel_C_sf"/>
</dbReference>
<keyword evidence="2 4" id="KW-0238">DNA-binding</keyword>
<proteinExistence type="predicted"/>
<dbReference type="InterPro" id="IPR009057">
    <property type="entry name" value="Homeodomain-like_sf"/>
</dbReference>
<reference evidence="6" key="1">
    <citation type="submission" date="2021-01" db="EMBL/GenBank/DDBJ databases">
        <title>Whole genome shotgun sequence of Sinosporangium siamense NBRC 109515.</title>
        <authorList>
            <person name="Komaki H."/>
            <person name="Tamura T."/>
        </authorList>
    </citation>
    <scope>NUCLEOTIDE SEQUENCE</scope>
    <source>
        <strain evidence="6">NBRC 109515</strain>
    </source>
</reference>
<keyword evidence="7" id="KW-1185">Reference proteome</keyword>
<feature type="DNA-binding region" description="H-T-H motif" evidence="4">
    <location>
        <begin position="36"/>
        <end position="55"/>
    </location>
</feature>
<feature type="domain" description="HTH tetR-type" evidence="5">
    <location>
        <begin position="13"/>
        <end position="73"/>
    </location>
</feature>
<keyword evidence="3" id="KW-0804">Transcription</keyword>
<dbReference type="InterPro" id="IPR001647">
    <property type="entry name" value="HTH_TetR"/>
</dbReference>
<organism evidence="6 7">
    <name type="scientific">Sinosporangium siamense</name>
    <dbReference type="NCBI Taxonomy" id="1367973"/>
    <lineage>
        <taxon>Bacteria</taxon>
        <taxon>Bacillati</taxon>
        <taxon>Actinomycetota</taxon>
        <taxon>Actinomycetes</taxon>
        <taxon>Streptosporangiales</taxon>
        <taxon>Streptosporangiaceae</taxon>
        <taxon>Sinosporangium</taxon>
    </lineage>
</organism>
<dbReference type="Pfam" id="PF00440">
    <property type="entry name" value="TetR_N"/>
    <property type="match status" value="1"/>
</dbReference>